<dbReference type="Proteomes" id="UP000295122">
    <property type="component" value="Unassembled WGS sequence"/>
</dbReference>
<dbReference type="AlphaFoldDB" id="A0A4V3DXB4"/>
<sequence length="242" mass="25038">MSEFEGKTIVVTGAAGAIGAEVARMAAARGARLLLVDPNEVGLEELAAALPGSGHVVAPSLLHTPEACADALSRIEGPLYGLVHMAGIYVPHDLEPGARSVYDRTLAANTTNAFDLACAMLPRLVEDEPARLVFASSQAFRKGSLGHVAYSVAKGGVVGLVRALSRNLKARALVNGVAPGVIDTPMPAHVIEARGEDLLRDIPLGRLGRADEVAGVCIFLLGPLSTYVTGQIINIDGGVHNA</sequence>
<evidence type="ECO:0000313" key="5">
    <source>
        <dbReference type="Proteomes" id="UP000295122"/>
    </source>
</evidence>
<dbReference type="Pfam" id="PF13561">
    <property type="entry name" value="adh_short_C2"/>
    <property type="match status" value="1"/>
</dbReference>
<dbReference type="InterPro" id="IPR051122">
    <property type="entry name" value="SDR_DHRS6-like"/>
</dbReference>
<organism evidence="4 5">
    <name type="scientific">Enterovirga rhinocerotis</name>
    <dbReference type="NCBI Taxonomy" id="1339210"/>
    <lineage>
        <taxon>Bacteria</taxon>
        <taxon>Pseudomonadati</taxon>
        <taxon>Pseudomonadota</taxon>
        <taxon>Alphaproteobacteria</taxon>
        <taxon>Hyphomicrobiales</taxon>
        <taxon>Methylobacteriaceae</taxon>
        <taxon>Enterovirga</taxon>
    </lineage>
</organism>
<dbReference type="PRINTS" id="PR00081">
    <property type="entry name" value="GDHRDH"/>
</dbReference>
<comment type="similarity">
    <text evidence="1">Belongs to the short-chain dehydrogenases/reductases (SDR) family.</text>
</comment>
<dbReference type="InterPro" id="IPR002347">
    <property type="entry name" value="SDR_fam"/>
</dbReference>
<evidence type="ECO:0000313" key="4">
    <source>
        <dbReference type="EMBL" id="TDR88029.1"/>
    </source>
</evidence>
<evidence type="ECO:0000259" key="3">
    <source>
        <dbReference type="SMART" id="SM00822"/>
    </source>
</evidence>
<dbReference type="CDD" id="cd05233">
    <property type="entry name" value="SDR_c"/>
    <property type="match status" value="1"/>
</dbReference>
<reference evidence="4 5" key="1">
    <citation type="submission" date="2019-03" db="EMBL/GenBank/DDBJ databases">
        <title>Genomic Encyclopedia of Type Strains, Phase IV (KMG-IV): sequencing the most valuable type-strain genomes for metagenomic binning, comparative biology and taxonomic classification.</title>
        <authorList>
            <person name="Goeker M."/>
        </authorList>
    </citation>
    <scope>NUCLEOTIDE SEQUENCE [LARGE SCALE GENOMIC DNA]</scope>
    <source>
        <strain evidence="4 5">DSM 25903</strain>
    </source>
</reference>
<dbReference type="InterPro" id="IPR020904">
    <property type="entry name" value="Sc_DH/Rdtase_CS"/>
</dbReference>
<name>A0A4V3DXB4_9HYPH</name>
<dbReference type="PANTHER" id="PTHR43477">
    <property type="entry name" value="DIHYDROANTICAPSIN 7-DEHYDROGENASE"/>
    <property type="match status" value="1"/>
</dbReference>
<dbReference type="InterPro" id="IPR057326">
    <property type="entry name" value="KR_dom"/>
</dbReference>
<dbReference type="PANTHER" id="PTHR43477:SF1">
    <property type="entry name" value="DIHYDROANTICAPSIN 7-DEHYDROGENASE"/>
    <property type="match status" value="1"/>
</dbReference>
<dbReference type="SUPFAM" id="SSF51735">
    <property type="entry name" value="NAD(P)-binding Rossmann-fold domains"/>
    <property type="match status" value="1"/>
</dbReference>
<proteinExistence type="inferred from homology"/>
<comment type="caution">
    <text evidence="4">The sequence shown here is derived from an EMBL/GenBank/DDBJ whole genome shotgun (WGS) entry which is preliminary data.</text>
</comment>
<dbReference type="SMART" id="SM00822">
    <property type="entry name" value="PKS_KR"/>
    <property type="match status" value="1"/>
</dbReference>
<keyword evidence="5" id="KW-1185">Reference proteome</keyword>
<dbReference type="GO" id="GO:0016491">
    <property type="term" value="F:oxidoreductase activity"/>
    <property type="evidence" value="ECO:0007669"/>
    <property type="project" value="UniProtKB-KW"/>
</dbReference>
<accession>A0A4V3DXB4</accession>
<evidence type="ECO:0000256" key="2">
    <source>
        <dbReference type="ARBA" id="ARBA00023002"/>
    </source>
</evidence>
<dbReference type="Gene3D" id="3.40.50.720">
    <property type="entry name" value="NAD(P)-binding Rossmann-like Domain"/>
    <property type="match status" value="1"/>
</dbReference>
<protein>
    <submittedName>
        <fullName evidence="4">3-oxoacyl-[acyl-carrier protein] reductase</fullName>
    </submittedName>
</protein>
<feature type="domain" description="Ketoreductase" evidence="3">
    <location>
        <begin position="7"/>
        <end position="182"/>
    </location>
</feature>
<dbReference type="RefSeq" id="WP_166652551.1">
    <property type="nucleotide sequence ID" value="NZ_SNZR01000015.1"/>
</dbReference>
<gene>
    <name evidence="4" type="ORF">EV668_3894</name>
</gene>
<dbReference type="EMBL" id="SNZR01000015">
    <property type="protein sequence ID" value="TDR88029.1"/>
    <property type="molecule type" value="Genomic_DNA"/>
</dbReference>
<dbReference type="InterPro" id="IPR036291">
    <property type="entry name" value="NAD(P)-bd_dom_sf"/>
</dbReference>
<keyword evidence="2" id="KW-0560">Oxidoreductase</keyword>
<evidence type="ECO:0000256" key="1">
    <source>
        <dbReference type="ARBA" id="ARBA00006484"/>
    </source>
</evidence>
<dbReference type="PROSITE" id="PS00061">
    <property type="entry name" value="ADH_SHORT"/>
    <property type="match status" value="1"/>
</dbReference>